<gene>
    <name evidence="6" type="ORF">SAMN04490355_100792</name>
</gene>
<dbReference type="FunFam" id="3.40.30.10:FF:000010">
    <property type="entry name" value="Glutathione peroxidase"/>
    <property type="match status" value="1"/>
</dbReference>
<dbReference type="PANTHER" id="PTHR11592:SF78">
    <property type="entry name" value="GLUTATHIONE PEROXIDASE"/>
    <property type="match status" value="1"/>
</dbReference>
<protein>
    <recommendedName>
        <fullName evidence="5">Glutathione peroxidase</fullName>
    </recommendedName>
</protein>
<evidence type="ECO:0000256" key="5">
    <source>
        <dbReference type="RuleBase" id="RU000499"/>
    </source>
</evidence>
<reference evidence="7" key="1">
    <citation type="submission" date="2016-10" db="EMBL/GenBank/DDBJ databases">
        <authorList>
            <person name="Varghese N."/>
            <person name="Submissions S."/>
        </authorList>
    </citation>
    <scope>NUCLEOTIDE SEQUENCE [LARGE SCALE GENOMIC DNA]</scope>
    <source>
        <strain evidence="7">DSM 13327</strain>
    </source>
</reference>
<dbReference type="RefSeq" id="WP_090933665.1">
    <property type="nucleotide sequence ID" value="NZ_FOTS01000007.1"/>
</dbReference>
<dbReference type="OrthoDB" id="9809733at2"/>
<dbReference type="Gene3D" id="3.40.30.10">
    <property type="entry name" value="Glutaredoxin"/>
    <property type="match status" value="1"/>
</dbReference>
<evidence type="ECO:0000256" key="2">
    <source>
        <dbReference type="ARBA" id="ARBA00022559"/>
    </source>
</evidence>
<dbReference type="PROSITE" id="PS00460">
    <property type="entry name" value="GLUTATHIONE_PEROXID_1"/>
    <property type="match status" value="1"/>
</dbReference>
<feature type="active site" evidence="4">
    <location>
        <position position="35"/>
    </location>
</feature>
<dbReference type="EMBL" id="FOTS01000007">
    <property type="protein sequence ID" value="SFL51355.1"/>
    <property type="molecule type" value="Genomic_DNA"/>
</dbReference>
<dbReference type="GO" id="GO:0004601">
    <property type="term" value="F:peroxidase activity"/>
    <property type="evidence" value="ECO:0007669"/>
    <property type="project" value="UniProtKB-KW"/>
</dbReference>
<evidence type="ECO:0000256" key="3">
    <source>
        <dbReference type="ARBA" id="ARBA00023002"/>
    </source>
</evidence>
<dbReference type="InterPro" id="IPR029759">
    <property type="entry name" value="GPX_AS"/>
</dbReference>
<dbReference type="InterPro" id="IPR036249">
    <property type="entry name" value="Thioredoxin-like_sf"/>
</dbReference>
<keyword evidence="2 5" id="KW-0575">Peroxidase</keyword>
<dbReference type="Proteomes" id="UP000199520">
    <property type="component" value="Unassembled WGS sequence"/>
</dbReference>
<dbReference type="PROSITE" id="PS00763">
    <property type="entry name" value="GLUTATHIONE_PEROXID_2"/>
    <property type="match status" value="1"/>
</dbReference>
<dbReference type="GO" id="GO:0034599">
    <property type="term" value="P:cellular response to oxidative stress"/>
    <property type="evidence" value="ECO:0007669"/>
    <property type="project" value="TreeGrafter"/>
</dbReference>
<evidence type="ECO:0000313" key="7">
    <source>
        <dbReference type="Proteomes" id="UP000199520"/>
    </source>
</evidence>
<keyword evidence="3 5" id="KW-0560">Oxidoreductase</keyword>
<proteinExistence type="inferred from homology"/>
<name>A0A1I4IAP9_9FIRM</name>
<comment type="similarity">
    <text evidence="1 5">Belongs to the glutathione peroxidase family.</text>
</comment>
<dbReference type="PANTHER" id="PTHR11592">
    <property type="entry name" value="GLUTATHIONE PEROXIDASE"/>
    <property type="match status" value="1"/>
</dbReference>
<dbReference type="PROSITE" id="PS51355">
    <property type="entry name" value="GLUTATHIONE_PEROXID_3"/>
    <property type="match status" value="1"/>
</dbReference>
<dbReference type="CDD" id="cd00340">
    <property type="entry name" value="GSH_Peroxidase"/>
    <property type="match status" value="1"/>
</dbReference>
<evidence type="ECO:0000313" key="6">
    <source>
        <dbReference type="EMBL" id="SFL51355.1"/>
    </source>
</evidence>
<dbReference type="AlphaFoldDB" id="A0A1I4IAP9"/>
<accession>A0A1I4IAP9</accession>
<dbReference type="Pfam" id="PF00255">
    <property type="entry name" value="GSHPx"/>
    <property type="match status" value="1"/>
</dbReference>
<dbReference type="PRINTS" id="PR01011">
    <property type="entry name" value="GLUTPROXDASE"/>
</dbReference>
<dbReference type="STRING" id="1123291.SAMN04490355_100792"/>
<dbReference type="InterPro" id="IPR000889">
    <property type="entry name" value="Glutathione_peroxidase"/>
</dbReference>
<keyword evidence="7" id="KW-1185">Reference proteome</keyword>
<evidence type="ECO:0000256" key="4">
    <source>
        <dbReference type="PIRSR" id="PIRSR000303-1"/>
    </source>
</evidence>
<dbReference type="InterPro" id="IPR029760">
    <property type="entry name" value="GPX_CS"/>
</dbReference>
<dbReference type="SUPFAM" id="SSF52833">
    <property type="entry name" value="Thioredoxin-like"/>
    <property type="match status" value="1"/>
</dbReference>
<sequence>MNIYEFELKSIEGKKVALTDYHGRVLIIVNTASKCGFTPQYEELQALYQKYQEQGLVILGFPSNQFAEQEPGSNAEVQNFCQINYGVTFPLFEKIDVRGEGAHPLFRYLTQKAPFKGFDLNHPIGERLQGILQEKFPEILAGNDIKWNFTKFLIDRQGNVAGRYEPTTAPLSMEKDIEKLL</sequence>
<evidence type="ECO:0000256" key="1">
    <source>
        <dbReference type="ARBA" id="ARBA00006926"/>
    </source>
</evidence>
<organism evidence="6 7">
    <name type="scientific">Pelosinus propionicus DSM 13327</name>
    <dbReference type="NCBI Taxonomy" id="1123291"/>
    <lineage>
        <taxon>Bacteria</taxon>
        <taxon>Bacillati</taxon>
        <taxon>Bacillota</taxon>
        <taxon>Negativicutes</taxon>
        <taxon>Selenomonadales</taxon>
        <taxon>Sporomusaceae</taxon>
        <taxon>Pelosinus</taxon>
    </lineage>
</organism>
<dbReference type="PIRSF" id="PIRSF000303">
    <property type="entry name" value="Glutathion_perox"/>
    <property type="match status" value="1"/>
</dbReference>